<feature type="region of interest" description="Disordered" evidence="3">
    <location>
        <begin position="58"/>
        <end position="158"/>
    </location>
</feature>
<dbReference type="PROSITE" id="PS50048">
    <property type="entry name" value="ZN2_CY6_FUNGAL_2"/>
    <property type="match status" value="1"/>
</dbReference>
<evidence type="ECO:0000256" key="2">
    <source>
        <dbReference type="ARBA" id="ARBA00023242"/>
    </source>
</evidence>
<dbReference type="InterPro" id="IPR036864">
    <property type="entry name" value="Zn2-C6_fun-type_DNA-bd_sf"/>
</dbReference>
<dbReference type="InterPro" id="IPR001138">
    <property type="entry name" value="Zn2Cys6_DnaBD"/>
</dbReference>
<dbReference type="SUPFAM" id="SSF57701">
    <property type="entry name" value="Zn2/Cys6 DNA-binding domain"/>
    <property type="match status" value="1"/>
</dbReference>
<sequence>MSMFRNLMSAKVRSNAGCWTCRLRRKKCDEERPICNGCSALEITCYFDEEKPSWMDGGPKQKEMADRIKAQVKKQASQRRDRKYMELLEAGTSSMRPEPKNSLREHASHSNLGERMSSNPFNFGGRAASESPPRSHSSGHDHSLTPPSSHTSGASPPEIPWTSKIFDRQFAQEDGGPDIDVHFIMIYLDYVFPYLFPWYRPPVLSGGRGWVLDILQSNKSVYYTAISLASYFFGVVLANGDVTHVECTDRMAHKLQSQLEKGLKELQKEVLACRQNTDVFERLLVMQSIIQMVVFEVATANEDHWKMHLDAAIALFFQILPDPTKWTEVLHGFYTPRWPPPSMGIRRPWSTNQAALRFFTANLLHMDVMASITLERHPRLRTYQENIIPGCFSKACRENAQTAGPLFMDEFIGLHNWIVQMIGDVSSLDAWKKEQLNAGTFDVNDLLSRGKVLSDAMQASLQNLDKDLGGITEEAAFSMIVADPLEELRGTSPNSQDGSTNPVVAKHNAIWLRATLVYLYTVVFGWQPNHPEIRGHVMHITKCLSELPRGACLRNLVWPYCIAGCLSPLEDEENFRTMARRLGALQVFGTVKEATEIMEKVWACREQIDESWDVSKCLRILGHRSLLI</sequence>
<dbReference type="EMBL" id="CABFNS010000538">
    <property type="protein sequence ID" value="VUC22270.1"/>
    <property type="molecule type" value="Genomic_DNA"/>
</dbReference>
<keyword evidence="2" id="KW-0539">Nucleus</keyword>
<feature type="compositionally biased region" description="Basic and acidic residues" evidence="3">
    <location>
        <begin position="97"/>
        <end position="108"/>
    </location>
</feature>
<comment type="caution">
    <text evidence="5">The sequence shown here is derived from an EMBL/GenBank/DDBJ whole genome shotgun (WGS) entry which is preliminary data.</text>
</comment>
<dbReference type="PANTHER" id="PTHR37534:SF20">
    <property type="entry name" value="PRO1A C6 ZINK-FINGER PROTEIN"/>
    <property type="match status" value="1"/>
</dbReference>
<feature type="compositionally biased region" description="Polar residues" evidence="3">
    <location>
        <begin position="145"/>
        <end position="154"/>
    </location>
</feature>
<keyword evidence="6" id="KW-1185">Reference proteome</keyword>
<reference evidence="5 6" key="1">
    <citation type="submission" date="2019-06" db="EMBL/GenBank/DDBJ databases">
        <authorList>
            <person name="Broberg M."/>
        </authorList>
    </citation>
    <scope>NUCLEOTIDE SEQUENCE [LARGE SCALE GENOMIC DNA]</scope>
</reference>
<dbReference type="CDD" id="cd00067">
    <property type="entry name" value="GAL4"/>
    <property type="match status" value="1"/>
</dbReference>
<evidence type="ECO:0000256" key="3">
    <source>
        <dbReference type="SAM" id="MobiDB-lite"/>
    </source>
</evidence>
<evidence type="ECO:0000256" key="1">
    <source>
        <dbReference type="ARBA" id="ARBA00004123"/>
    </source>
</evidence>
<gene>
    <name evidence="5" type="ORF">CLO192961_LOCUS79390</name>
</gene>
<feature type="domain" description="Zn(2)-C6 fungal-type" evidence="4">
    <location>
        <begin position="17"/>
        <end position="47"/>
    </location>
</feature>
<feature type="compositionally biased region" description="Basic and acidic residues" evidence="3">
    <location>
        <begin position="58"/>
        <end position="69"/>
    </location>
</feature>
<accession>A0ABY6TUD4</accession>
<comment type="subcellular location">
    <subcellularLocation>
        <location evidence="1">Nucleus</location>
    </subcellularLocation>
</comment>
<feature type="compositionally biased region" description="Basic residues" evidence="3">
    <location>
        <begin position="70"/>
        <end position="82"/>
    </location>
</feature>
<evidence type="ECO:0000259" key="4">
    <source>
        <dbReference type="PROSITE" id="PS50048"/>
    </source>
</evidence>
<dbReference type="Pfam" id="PF00172">
    <property type="entry name" value="Zn_clus"/>
    <property type="match status" value="1"/>
</dbReference>
<dbReference type="SMART" id="SM00066">
    <property type="entry name" value="GAL4"/>
    <property type="match status" value="1"/>
</dbReference>
<name>A0ABY6TUD4_BIOOC</name>
<dbReference type="InterPro" id="IPR021858">
    <property type="entry name" value="Fun_TF"/>
</dbReference>
<dbReference type="Gene3D" id="4.10.240.10">
    <property type="entry name" value="Zn(2)-C6 fungal-type DNA-binding domain"/>
    <property type="match status" value="1"/>
</dbReference>
<dbReference type="Proteomes" id="UP000766486">
    <property type="component" value="Unassembled WGS sequence"/>
</dbReference>
<evidence type="ECO:0000313" key="6">
    <source>
        <dbReference type="Proteomes" id="UP000766486"/>
    </source>
</evidence>
<dbReference type="PROSITE" id="PS00463">
    <property type="entry name" value="ZN2_CY6_FUNGAL_1"/>
    <property type="match status" value="1"/>
</dbReference>
<protein>
    <recommendedName>
        <fullName evidence="4">Zn(2)-C6 fungal-type domain-containing protein</fullName>
    </recommendedName>
</protein>
<dbReference type="Pfam" id="PF11951">
    <property type="entry name" value="Fungal_trans_2"/>
    <property type="match status" value="1"/>
</dbReference>
<evidence type="ECO:0000313" key="5">
    <source>
        <dbReference type="EMBL" id="VUC22270.1"/>
    </source>
</evidence>
<organism evidence="5 6">
    <name type="scientific">Bionectria ochroleuca</name>
    <name type="common">Gliocladium roseum</name>
    <dbReference type="NCBI Taxonomy" id="29856"/>
    <lineage>
        <taxon>Eukaryota</taxon>
        <taxon>Fungi</taxon>
        <taxon>Dikarya</taxon>
        <taxon>Ascomycota</taxon>
        <taxon>Pezizomycotina</taxon>
        <taxon>Sordariomycetes</taxon>
        <taxon>Hypocreomycetidae</taxon>
        <taxon>Hypocreales</taxon>
        <taxon>Bionectriaceae</taxon>
        <taxon>Clonostachys</taxon>
    </lineage>
</organism>
<proteinExistence type="predicted"/>
<dbReference type="PANTHER" id="PTHR37534">
    <property type="entry name" value="TRANSCRIPTIONAL ACTIVATOR PROTEIN UGA3"/>
    <property type="match status" value="1"/>
</dbReference>